<organism evidence="2">
    <name type="scientific">Streptomyces ambofaciens (strain ATCC 23877 / 3486 / DSM 40053 / JCM 4204 / NBRC 12836 / NRRL B-2516)</name>
    <dbReference type="NCBI Taxonomy" id="278992"/>
    <lineage>
        <taxon>Bacteria</taxon>
        <taxon>Bacillati</taxon>
        <taxon>Actinomycetota</taxon>
        <taxon>Actinomycetes</taxon>
        <taxon>Kitasatosporales</taxon>
        <taxon>Streptomycetaceae</taxon>
        <taxon>Streptomyces</taxon>
    </lineage>
</organism>
<accession>Q1RR92</accession>
<evidence type="ECO:0000313" key="2">
    <source>
        <dbReference type="EMBL" id="CAI78196.1"/>
    </source>
</evidence>
<reference evidence="2" key="1">
    <citation type="journal article" date="2006" name="J. Bacteriol.">
        <title>Intraspecific variability of the terminal inverted repeats of the linear chromosome of Streptomyces ambofaciens.</title>
        <authorList>
            <person name="Choulet F."/>
            <person name="Gallois A."/>
            <person name="Aigle B."/>
            <person name="Mangenot S."/>
            <person name="Gerbaud C."/>
            <person name="Truong C."/>
            <person name="Francou F.X."/>
            <person name="Borges F."/>
            <person name="Fourrier C."/>
            <person name="Guerineau M."/>
            <person name="Decaris B."/>
            <person name="Barbe V."/>
            <person name="Pernodet J.L."/>
            <person name="Leblond P."/>
        </authorList>
    </citation>
    <scope>NUCLEOTIDE SEQUENCE</scope>
    <source>
        <strain evidence="2">ATCC 23877</strain>
    </source>
</reference>
<evidence type="ECO:0000256" key="1">
    <source>
        <dbReference type="SAM" id="MobiDB-lite"/>
    </source>
</evidence>
<name>Q1RR92_STRA7</name>
<sequence>MCARCGQRFTEQRWEETTAHRTAWSAGGLSVCGSCHADVVAREEAAAGAARLQAAAPPGPERDHDHEDPGKVRGLFRRRGWPHTSTPSPAGRGGEVVSSSSGPGRAGAVGVEELFQGAGRDAGHRRQKTLVERTGRTAGV</sequence>
<dbReference type="EMBL" id="AJ937740">
    <property type="protein sequence ID" value="CAI78196.1"/>
    <property type="molecule type" value="Genomic_DNA"/>
</dbReference>
<dbReference type="EMBL" id="AM238663">
    <property type="protein sequence ID" value="CAJ89254.1"/>
    <property type="molecule type" value="Genomic_DNA"/>
</dbReference>
<reference evidence="3" key="2">
    <citation type="journal article" date="2006" name="Mol. Biol. Evol.">
        <title>Evolution of the terminal regions of the Streptomyces linear chromosome.</title>
        <authorList>
            <person name="Choulet F."/>
            <person name="Aigle B."/>
            <person name="Gallois A."/>
            <person name="Mangenot S."/>
            <person name="Gerbaud C."/>
            <person name="Truong C."/>
            <person name="Francou F.X."/>
            <person name="Fourrier C."/>
            <person name="Guerineau M."/>
            <person name="Decaris B."/>
            <person name="Barbe V."/>
            <person name="Pernodet J.L."/>
            <person name="Leblond P."/>
        </authorList>
    </citation>
    <scope>NUCLEOTIDE SEQUENCE</scope>
    <source>
        <strain evidence="3">ATCC 23877</strain>
    </source>
</reference>
<proteinExistence type="predicted"/>
<feature type="compositionally biased region" description="Low complexity" evidence="1">
    <location>
        <begin position="46"/>
        <end position="56"/>
    </location>
</feature>
<feature type="compositionally biased region" description="Basic and acidic residues" evidence="1">
    <location>
        <begin position="60"/>
        <end position="71"/>
    </location>
</feature>
<gene>
    <name evidence="2" type="ORF">SAML0267</name>
</gene>
<feature type="region of interest" description="Disordered" evidence="1">
    <location>
        <begin position="45"/>
        <end position="140"/>
    </location>
</feature>
<evidence type="ECO:0000313" key="3">
    <source>
        <dbReference type="EMBL" id="CAJ89254.1"/>
    </source>
</evidence>
<dbReference type="AlphaFoldDB" id="Q1RR92"/>
<feature type="compositionally biased region" description="Basic and acidic residues" evidence="1">
    <location>
        <begin position="121"/>
        <end position="140"/>
    </location>
</feature>
<protein>
    <submittedName>
        <fullName evidence="2">Uncharacterized protein SAML0267</fullName>
    </submittedName>
</protein>